<feature type="domain" description="HD" evidence="2">
    <location>
        <begin position="53"/>
        <end position="171"/>
    </location>
</feature>
<proteinExistence type="predicted"/>
<dbReference type="Proteomes" id="UP000199545">
    <property type="component" value="Unassembled WGS sequence"/>
</dbReference>
<dbReference type="Pfam" id="PF13671">
    <property type="entry name" value="AAA_33"/>
    <property type="match status" value="1"/>
</dbReference>
<dbReference type="InterPro" id="IPR006674">
    <property type="entry name" value="HD_domain"/>
</dbReference>
<dbReference type="InterPro" id="IPR006675">
    <property type="entry name" value="HDIG_dom"/>
</dbReference>
<dbReference type="InterPro" id="IPR027417">
    <property type="entry name" value="P-loop_NTPase"/>
</dbReference>
<evidence type="ECO:0000256" key="1">
    <source>
        <dbReference type="ARBA" id="ARBA00022741"/>
    </source>
</evidence>
<dbReference type="Pfam" id="PF01966">
    <property type="entry name" value="HD"/>
    <property type="match status" value="1"/>
</dbReference>
<gene>
    <name evidence="3" type="ORF">SAMN05421852_12623</name>
</gene>
<dbReference type="InterPro" id="IPR003607">
    <property type="entry name" value="HD/PDEase_dom"/>
</dbReference>
<dbReference type="GO" id="GO:0000166">
    <property type="term" value="F:nucleotide binding"/>
    <property type="evidence" value="ECO:0007669"/>
    <property type="project" value="UniProtKB-KW"/>
</dbReference>
<dbReference type="SUPFAM" id="SSF109604">
    <property type="entry name" value="HD-domain/PDEase-like"/>
    <property type="match status" value="1"/>
</dbReference>
<evidence type="ECO:0000259" key="2">
    <source>
        <dbReference type="PROSITE" id="PS51831"/>
    </source>
</evidence>
<dbReference type="CDD" id="cd00077">
    <property type="entry name" value="HDc"/>
    <property type="match status" value="1"/>
</dbReference>
<sequence length="386" mass="44592">MKKAIQQITWTFPFAPSSHPFEVDWDAMTSQYGWLQALKGISQDPAYHAEGDVYTHTRMVVEELMKLHEWQKRSATEQSILFAAALLHDVAKPVCTRQEVDGRISSRGHAKQGAIMARQILWNLSTPILIREAIVSLIRFHGLPLWFLEKADPEKAVFAASLQIPLDWVALLAEADVRGRICDDQQELLTRIQLFREFCQEHHCYTHPRSFPSAHARFRYFYGLQADPCYSPYLQPTFEVIMMAGLPGAGKDTWIHRHGRDLPVISLDHIREQYHISPENAQGKVIQLAREQAKEYLRQKQSFIWNATNITQHIRKPLIQLFASYGASIRIIYLDTPPSVVLERNHQRKKPVPDHVIRKLVSRLEVPHLDEAHQVDWISLGHMSRK</sequence>
<organism evidence="3 4">
    <name type="scientific">Thermoflavimicrobium dichotomicum</name>
    <dbReference type="NCBI Taxonomy" id="46223"/>
    <lineage>
        <taxon>Bacteria</taxon>
        <taxon>Bacillati</taxon>
        <taxon>Bacillota</taxon>
        <taxon>Bacilli</taxon>
        <taxon>Bacillales</taxon>
        <taxon>Thermoactinomycetaceae</taxon>
        <taxon>Thermoflavimicrobium</taxon>
    </lineage>
</organism>
<name>A0A1I3UNL4_9BACL</name>
<protein>
    <submittedName>
        <fullName evidence="3">HDIG domain-containing protein</fullName>
    </submittedName>
</protein>
<evidence type="ECO:0000313" key="4">
    <source>
        <dbReference type="Proteomes" id="UP000199545"/>
    </source>
</evidence>
<dbReference type="STRING" id="46223.SAMN05421852_12623"/>
<dbReference type="Gene3D" id="3.40.50.300">
    <property type="entry name" value="P-loop containing nucleotide triphosphate hydrolases"/>
    <property type="match status" value="1"/>
</dbReference>
<dbReference type="EMBL" id="FORR01000026">
    <property type="protein sequence ID" value="SFJ84502.1"/>
    <property type="molecule type" value="Genomic_DNA"/>
</dbReference>
<dbReference type="AlphaFoldDB" id="A0A1I3UNL4"/>
<dbReference type="PANTHER" id="PTHR47545:SF1">
    <property type="entry name" value="MULTIFUNCTIONAL CCA PROTEIN"/>
    <property type="match status" value="1"/>
</dbReference>
<keyword evidence="1" id="KW-0547">Nucleotide-binding</keyword>
<dbReference type="RefSeq" id="WP_217645025.1">
    <property type="nucleotide sequence ID" value="NZ_FORR01000026.1"/>
</dbReference>
<dbReference type="InterPro" id="IPR050124">
    <property type="entry name" value="tRNA_CCA-adding_enzyme"/>
</dbReference>
<keyword evidence="4" id="KW-1185">Reference proteome</keyword>
<reference evidence="3 4" key="1">
    <citation type="submission" date="2016-10" db="EMBL/GenBank/DDBJ databases">
        <authorList>
            <person name="de Groot N.N."/>
        </authorList>
    </citation>
    <scope>NUCLEOTIDE SEQUENCE [LARGE SCALE GENOMIC DNA]</scope>
    <source>
        <strain evidence="3 4">DSM 44778</strain>
    </source>
</reference>
<dbReference type="PANTHER" id="PTHR47545">
    <property type="entry name" value="MULTIFUNCTIONAL CCA PROTEIN"/>
    <property type="match status" value="1"/>
</dbReference>
<dbReference type="Gene3D" id="1.10.3090.10">
    <property type="entry name" value="cca-adding enzyme, domain 2"/>
    <property type="match status" value="1"/>
</dbReference>
<dbReference type="NCBIfam" id="TIGR00277">
    <property type="entry name" value="HDIG"/>
    <property type="match status" value="1"/>
</dbReference>
<dbReference type="PROSITE" id="PS51831">
    <property type="entry name" value="HD"/>
    <property type="match status" value="1"/>
</dbReference>
<evidence type="ECO:0000313" key="3">
    <source>
        <dbReference type="EMBL" id="SFJ84502.1"/>
    </source>
</evidence>
<accession>A0A1I3UNL4</accession>
<dbReference type="SUPFAM" id="SSF52540">
    <property type="entry name" value="P-loop containing nucleoside triphosphate hydrolases"/>
    <property type="match status" value="1"/>
</dbReference>